<evidence type="ECO:0000256" key="10">
    <source>
        <dbReference type="SAM" id="Phobius"/>
    </source>
</evidence>
<dbReference type="SUPFAM" id="SSF54523">
    <property type="entry name" value="Pili subunits"/>
    <property type="match status" value="1"/>
</dbReference>
<name>A0ABV7H887_9BURK</name>
<comment type="similarity">
    <text evidence="2">Belongs to the GSP G family.</text>
</comment>
<keyword evidence="4" id="KW-1003">Cell membrane</keyword>
<dbReference type="InterPro" id="IPR012902">
    <property type="entry name" value="N_methyl_site"/>
</dbReference>
<evidence type="ECO:0000256" key="2">
    <source>
        <dbReference type="ARBA" id="ARBA00009984"/>
    </source>
</evidence>
<evidence type="ECO:0000256" key="8">
    <source>
        <dbReference type="ARBA" id="ARBA00022989"/>
    </source>
</evidence>
<dbReference type="NCBIfam" id="TIGR01710">
    <property type="entry name" value="typeII_sec_gspG"/>
    <property type="match status" value="1"/>
</dbReference>
<evidence type="ECO:0000256" key="4">
    <source>
        <dbReference type="ARBA" id="ARBA00022475"/>
    </source>
</evidence>
<dbReference type="Gene3D" id="3.30.700.10">
    <property type="entry name" value="Glycoprotein, Type 4 Pilin"/>
    <property type="match status" value="1"/>
</dbReference>
<feature type="domain" description="Type II secretion system protein GspG C-terminal" evidence="11">
    <location>
        <begin position="36"/>
        <end position="145"/>
    </location>
</feature>
<dbReference type="PROSITE" id="PS00409">
    <property type="entry name" value="PROKAR_NTER_METHYL"/>
    <property type="match status" value="1"/>
</dbReference>
<keyword evidence="6" id="KW-0997">Cell inner membrane</keyword>
<evidence type="ECO:0000256" key="9">
    <source>
        <dbReference type="ARBA" id="ARBA00023136"/>
    </source>
</evidence>
<evidence type="ECO:0000313" key="13">
    <source>
        <dbReference type="Proteomes" id="UP001595556"/>
    </source>
</evidence>
<accession>A0ABV7H887</accession>
<dbReference type="PANTHER" id="PTHR30093:SF44">
    <property type="entry name" value="TYPE II SECRETION SYSTEM CORE PROTEIN G"/>
    <property type="match status" value="1"/>
</dbReference>
<dbReference type="Pfam" id="PF07963">
    <property type="entry name" value="N_methyl"/>
    <property type="match status" value="1"/>
</dbReference>
<keyword evidence="9 10" id="KW-0472">Membrane</keyword>
<dbReference type="Proteomes" id="UP001595556">
    <property type="component" value="Unassembled WGS sequence"/>
</dbReference>
<dbReference type="InterPro" id="IPR045584">
    <property type="entry name" value="Pilin-like"/>
</dbReference>
<dbReference type="InterPro" id="IPR013545">
    <property type="entry name" value="T2SS_protein-GspG_C"/>
</dbReference>
<keyword evidence="8 10" id="KW-1133">Transmembrane helix</keyword>
<reference evidence="13" key="1">
    <citation type="journal article" date="2019" name="Int. J. Syst. Evol. Microbiol.">
        <title>The Global Catalogue of Microorganisms (GCM) 10K type strain sequencing project: providing services to taxonomists for standard genome sequencing and annotation.</title>
        <authorList>
            <consortium name="The Broad Institute Genomics Platform"/>
            <consortium name="The Broad Institute Genome Sequencing Center for Infectious Disease"/>
            <person name="Wu L."/>
            <person name="Ma J."/>
        </authorList>
    </citation>
    <scope>NUCLEOTIDE SEQUENCE [LARGE SCALE GENOMIC DNA]</scope>
    <source>
        <strain evidence="13">KCTC 52168</strain>
    </source>
</reference>
<organism evidence="12 13">
    <name type="scientific">Piscinibacterium candidicorallinum</name>
    <dbReference type="NCBI Taxonomy" id="1793872"/>
    <lineage>
        <taxon>Bacteria</taxon>
        <taxon>Pseudomonadati</taxon>
        <taxon>Pseudomonadota</taxon>
        <taxon>Betaproteobacteria</taxon>
        <taxon>Burkholderiales</taxon>
        <taxon>Piscinibacterium</taxon>
    </lineage>
</organism>
<evidence type="ECO:0000256" key="7">
    <source>
        <dbReference type="ARBA" id="ARBA00022692"/>
    </source>
</evidence>
<keyword evidence="7 10" id="KW-0812">Transmembrane</keyword>
<protein>
    <recommendedName>
        <fullName evidence="3">Type II secretion system core protein G</fullName>
    </recommendedName>
</protein>
<dbReference type="EMBL" id="JBHRTI010000007">
    <property type="protein sequence ID" value="MFC3148794.1"/>
    <property type="molecule type" value="Genomic_DNA"/>
</dbReference>
<dbReference type="RefSeq" id="WP_377305044.1">
    <property type="nucleotide sequence ID" value="NZ_CP180191.1"/>
</dbReference>
<sequence length="148" mass="16111">MSTSITFARRARGFTLIEIMVVITIIAVIAAFAAPRILGRSDDARRKAAGIEITTMKRALQMYYLDNNNYPTTQQGLQALVAKPTVAPIPNNWKAGGYVEKLNPDPWGNPYQYLKPGLGGAEFEIFSYGADGKPGGEGKDEDITSSKL</sequence>
<proteinExistence type="inferred from homology"/>
<evidence type="ECO:0000256" key="3">
    <source>
        <dbReference type="ARBA" id="ARBA00020042"/>
    </source>
</evidence>
<dbReference type="NCBIfam" id="TIGR02532">
    <property type="entry name" value="IV_pilin_GFxxxE"/>
    <property type="match status" value="1"/>
</dbReference>
<feature type="transmembrane region" description="Helical" evidence="10">
    <location>
        <begin position="16"/>
        <end position="38"/>
    </location>
</feature>
<evidence type="ECO:0000256" key="5">
    <source>
        <dbReference type="ARBA" id="ARBA00022481"/>
    </source>
</evidence>
<dbReference type="InterPro" id="IPR000983">
    <property type="entry name" value="Bac_GSPG_pilin"/>
</dbReference>
<evidence type="ECO:0000256" key="6">
    <source>
        <dbReference type="ARBA" id="ARBA00022519"/>
    </source>
</evidence>
<dbReference type="InterPro" id="IPR010054">
    <property type="entry name" value="Type2_sec_GspG"/>
</dbReference>
<gene>
    <name evidence="12" type="primary">gspG</name>
    <name evidence="12" type="ORF">ACFOEN_14270</name>
</gene>
<evidence type="ECO:0000259" key="11">
    <source>
        <dbReference type="Pfam" id="PF08334"/>
    </source>
</evidence>
<comment type="subcellular location">
    <subcellularLocation>
        <location evidence="1">Cell inner membrane</location>
        <topology evidence="1">Single-pass membrane protein</topology>
    </subcellularLocation>
</comment>
<keyword evidence="13" id="KW-1185">Reference proteome</keyword>
<comment type="caution">
    <text evidence="12">The sequence shown here is derived from an EMBL/GenBank/DDBJ whole genome shotgun (WGS) entry which is preliminary data.</text>
</comment>
<dbReference type="PRINTS" id="PR00813">
    <property type="entry name" value="BCTERIALGSPG"/>
</dbReference>
<evidence type="ECO:0000256" key="1">
    <source>
        <dbReference type="ARBA" id="ARBA00004377"/>
    </source>
</evidence>
<dbReference type="PANTHER" id="PTHR30093">
    <property type="entry name" value="GENERAL SECRETION PATHWAY PROTEIN G"/>
    <property type="match status" value="1"/>
</dbReference>
<keyword evidence="5" id="KW-0488">Methylation</keyword>
<dbReference type="Pfam" id="PF08334">
    <property type="entry name" value="T2SSG"/>
    <property type="match status" value="1"/>
</dbReference>
<evidence type="ECO:0000313" key="12">
    <source>
        <dbReference type="EMBL" id="MFC3148794.1"/>
    </source>
</evidence>